<dbReference type="PANTHER" id="PTHR10151">
    <property type="entry name" value="ECTONUCLEOTIDE PYROPHOSPHATASE/PHOSPHODIESTERASE"/>
    <property type="match status" value="1"/>
</dbReference>
<proteinExistence type="predicted"/>
<organism evidence="1 2">
    <name type="scientific">Fodinibius salicampi</name>
    <dbReference type="NCBI Taxonomy" id="1920655"/>
    <lineage>
        <taxon>Bacteria</taxon>
        <taxon>Pseudomonadati</taxon>
        <taxon>Balneolota</taxon>
        <taxon>Balneolia</taxon>
        <taxon>Balneolales</taxon>
        <taxon>Balneolaceae</taxon>
        <taxon>Fodinibius</taxon>
    </lineage>
</organism>
<dbReference type="CDD" id="cd16018">
    <property type="entry name" value="Enpp"/>
    <property type="match status" value="1"/>
</dbReference>
<dbReference type="Gene3D" id="3.30.1360.180">
    <property type="match status" value="1"/>
</dbReference>
<dbReference type="PROSITE" id="PS51257">
    <property type="entry name" value="PROKAR_LIPOPROTEIN"/>
    <property type="match status" value="1"/>
</dbReference>
<evidence type="ECO:0000313" key="1">
    <source>
        <dbReference type="EMBL" id="MCW9712870.1"/>
    </source>
</evidence>
<evidence type="ECO:0000313" key="2">
    <source>
        <dbReference type="Proteomes" id="UP001207337"/>
    </source>
</evidence>
<accession>A0ABT3PYC4</accession>
<dbReference type="Gene3D" id="3.40.720.10">
    <property type="entry name" value="Alkaline Phosphatase, subunit A"/>
    <property type="match status" value="1"/>
</dbReference>
<name>A0ABT3PYC4_9BACT</name>
<protein>
    <submittedName>
        <fullName evidence="1">Ectonucleotide pyrophosphatase/phosphodiesterase</fullName>
    </submittedName>
</protein>
<reference evidence="1 2" key="1">
    <citation type="submission" date="2021-11" db="EMBL/GenBank/DDBJ databases">
        <title>Aliifidinibius sp. nov., a new bacterium isolated from saline soil.</title>
        <authorList>
            <person name="Galisteo C."/>
            <person name="De La Haba R."/>
            <person name="Sanchez-Porro C."/>
            <person name="Ventosa A."/>
        </authorList>
    </citation>
    <scope>NUCLEOTIDE SEQUENCE [LARGE SCALE GENOMIC DNA]</scope>
    <source>
        <strain evidence="1 2">KACC 190600</strain>
    </source>
</reference>
<dbReference type="RefSeq" id="WP_265789174.1">
    <property type="nucleotide sequence ID" value="NZ_BAABRS010000002.1"/>
</dbReference>
<comment type="caution">
    <text evidence="1">The sequence shown here is derived from an EMBL/GenBank/DDBJ whole genome shotgun (WGS) entry which is preliminary data.</text>
</comment>
<dbReference type="EMBL" id="JAJNDC010000002">
    <property type="protein sequence ID" value="MCW9712870.1"/>
    <property type="molecule type" value="Genomic_DNA"/>
</dbReference>
<dbReference type="InterPro" id="IPR002591">
    <property type="entry name" value="Phosphodiest/P_Trfase"/>
</dbReference>
<gene>
    <name evidence="1" type="ORF">LQ318_08130</name>
</gene>
<dbReference type="Pfam" id="PF01663">
    <property type="entry name" value="Phosphodiest"/>
    <property type="match status" value="1"/>
</dbReference>
<keyword evidence="2" id="KW-1185">Reference proteome</keyword>
<dbReference type="Proteomes" id="UP001207337">
    <property type="component" value="Unassembled WGS sequence"/>
</dbReference>
<dbReference type="InterPro" id="IPR017850">
    <property type="entry name" value="Alkaline_phosphatase_core_sf"/>
</dbReference>
<sequence>MSKIFVQFFVYLILINGLTGCGDNSTEPSQNDKLLLISFDGFRYNYLEKVETLRFDTLVSEGVRAEGLIPVFPSKTFPNHYAIATGLYPENSGFVNNTMYDPEWEEWYRIRDREAVEDGKWYGGEPIWNTLEKQGIKTGTMFWIGSEADIQGMHPTHWKRYNDDMPHKARVDTVVKWLSDSEEEDVDFATLYFSHLDTQGHRYGTKSDSLEVAIREADRIMGYLKEQLQDSGLWDRTNILVVSDHGMIDLSEEKIIDLDKIVNMDDIERIIWGPLTMIQPESGKETEIFEALKAQEEFYRVYKKENIPDRYHIKNSRRVSDIVLIADLGYTILDSKNREQFIKSLPRGTHGYDPNKKAMHAFFLAHGPAFKKDTTVEAFQNIHLYELMNELMGTEPAPNDGSLDSVRVLLK</sequence>
<dbReference type="SUPFAM" id="SSF53649">
    <property type="entry name" value="Alkaline phosphatase-like"/>
    <property type="match status" value="1"/>
</dbReference>
<dbReference type="PANTHER" id="PTHR10151:SF120">
    <property type="entry name" value="BIS(5'-ADENOSYL)-TRIPHOSPHATASE"/>
    <property type="match status" value="1"/>
</dbReference>